<keyword evidence="2" id="KW-0472">Membrane</keyword>
<feature type="region of interest" description="Disordered" evidence="1">
    <location>
        <begin position="126"/>
        <end position="150"/>
    </location>
</feature>
<organism evidence="3 4">
    <name type="scientific">Pseudonocardia parietis</name>
    <dbReference type="NCBI Taxonomy" id="570936"/>
    <lineage>
        <taxon>Bacteria</taxon>
        <taxon>Bacillati</taxon>
        <taxon>Actinomycetota</taxon>
        <taxon>Actinomycetes</taxon>
        <taxon>Pseudonocardiales</taxon>
        <taxon>Pseudonocardiaceae</taxon>
        <taxon>Pseudonocardia</taxon>
    </lineage>
</organism>
<protein>
    <recommendedName>
        <fullName evidence="5">Phospholipase D-like protein</fullName>
    </recommendedName>
</protein>
<dbReference type="Proteomes" id="UP001519295">
    <property type="component" value="Unassembled WGS sequence"/>
</dbReference>
<name>A0ABS4VXB8_9PSEU</name>
<accession>A0ABS4VXB8</accession>
<evidence type="ECO:0000256" key="2">
    <source>
        <dbReference type="SAM" id="Phobius"/>
    </source>
</evidence>
<keyword evidence="2" id="KW-1133">Transmembrane helix</keyword>
<proteinExistence type="predicted"/>
<keyword evidence="4" id="KW-1185">Reference proteome</keyword>
<evidence type="ECO:0000256" key="1">
    <source>
        <dbReference type="SAM" id="MobiDB-lite"/>
    </source>
</evidence>
<feature type="transmembrane region" description="Helical" evidence="2">
    <location>
        <begin position="6"/>
        <end position="31"/>
    </location>
</feature>
<evidence type="ECO:0000313" key="3">
    <source>
        <dbReference type="EMBL" id="MBP2368587.1"/>
    </source>
</evidence>
<gene>
    <name evidence="3" type="ORF">JOF36_004283</name>
</gene>
<dbReference type="RefSeq" id="WP_210029957.1">
    <property type="nucleotide sequence ID" value="NZ_JAGINU010000001.1"/>
</dbReference>
<sequence>MSFWDVVLSIFWFMILFTWIWLLIAILGDIFRDHQLSGWGKALWTLFLVVVPWLGALVYLIARGRSMNERAAAQARQSEEAFGRYVRDAAASGGTSTADEIAKLVALRERGTLSAEEFQQAKSAVLGTGSGPAAPGRADVHAIGSATPVS</sequence>
<comment type="caution">
    <text evidence="3">The sequence shown here is derived from an EMBL/GenBank/DDBJ whole genome shotgun (WGS) entry which is preliminary data.</text>
</comment>
<reference evidence="3 4" key="1">
    <citation type="submission" date="2021-03" db="EMBL/GenBank/DDBJ databases">
        <title>Sequencing the genomes of 1000 actinobacteria strains.</title>
        <authorList>
            <person name="Klenk H.-P."/>
        </authorList>
    </citation>
    <scope>NUCLEOTIDE SEQUENCE [LARGE SCALE GENOMIC DNA]</scope>
    <source>
        <strain evidence="3 4">DSM 45256</strain>
    </source>
</reference>
<evidence type="ECO:0008006" key="5">
    <source>
        <dbReference type="Google" id="ProtNLM"/>
    </source>
</evidence>
<evidence type="ECO:0000313" key="4">
    <source>
        <dbReference type="Proteomes" id="UP001519295"/>
    </source>
</evidence>
<dbReference type="EMBL" id="JAGINU010000001">
    <property type="protein sequence ID" value="MBP2368587.1"/>
    <property type="molecule type" value="Genomic_DNA"/>
</dbReference>
<feature type="transmembrane region" description="Helical" evidence="2">
    <location>
        <begin position="43"/>
        <end position="62"/>
    </location>
</feature>
<keyword evidence="2" id="KW-0812">Transmembrane</keyword>